<feature type="non-terminal residue" evidence="1">
    <location>
        <position position="197"/>
    </location>
</feature>
<gene>
    <name evidence="1" type="ORF">K435DRAFT_675917</name>
</gene>
<evidence type="ECO:0000313" key="2">
    <source>
        <dbReference type="Proteomes" id="UP000297245"/>
    </source>
</evidence>
<name>A0A4V4HEC1_DENBC</name>
<organism evidence="1 2">
    <name type="scientific">Dendrothele bispora (strain CBS 962.96)</name>
    <dbReference type="NCBI Taxonomy" id="1314807"/>
    <lineage>
        <taxon>Eukaryota</taxon>
        <taxon>Fungi</taxon>
        <taxon>Dikarya</taxon>
        <taxon>Basidiomycota</taxon>
        <taxon>Agaricomycotina</taxon>
        <taxon>Agaricomycetes</taxon>
        <taxon>Agaricomycetidae</taxon>
        <taxon>Agaricales</taxon>
        <taxon>Agaricales incertae sedis</taxon>
        <taxon>Dendrothele</taxon>
    </lineage>
</organism>
<reference evidence="1 2" key="1">
    <citation type="journal article" date="2019" name="Nat. Ecol. Evol.">
        <title>Megaphylogeny resolves global patterns of mushroom evolution.</title>
        <authorList>
            <person name="Varga T."/>
            <person name="Krizsan K."/>
            <person name="Foldi C."/>
            <person name="Dima B."/>
            <person name="Sanchez-Garcia M."/>
            <person name="Sanchez-Ramirez S."/>
            <person name="Szollosi G.J."/>
            <person name="Szarkandi J.G."/>
            <person name="Papp V."/>
            <person name="Albert L."/>
            <person name="Andreopoulos W."/>
            <person name="Angelini C."/>
            <person name="Antonin V."/>
            <person name="Barry K.W."/>
            <person name="Bougher N.L."/>
            <person name="Buchanan P."/>
            <person name="Buyck B."/>
            <person name="Bense V."/>
            <person name="Catcheside P."/>
            <person name="Chovatia M."/>
            <person name="Cooper J."/>
            <person name="Damon W."/>
            <person name="Desjardin D."/>
            <person name="Finy P."/>
            <person name="Geml J."/>
            <person name="Haridas S."/>
            <person name="Hughes K."/>
            <person name="Justo A."/>
            <person name="Karasinski D."/>
            <person name="Kautmanova I."/>
            <person name="Kiss B."/>
            <person name="Kocsube S."/>
            <person name="Kotiranta H."/>
            <person name="LaButti K.M."/>
            <person name="Lechner B.E."/>
            <person name="Liimatainen K."/>
            <person name="Lipzen A."/>
            <person name="Lukacs Z."/>
            <person name="Mihaltcheva S."/>
            <person name="Morgado L.N."/>
            <person name="Niskanen T."/>
            <person name="Noordeloos M.E."/>
            <person name="Ohm R.A."/>
            <person name="Ortiz-Santana B."/>
            <person name="Ovrebo C."/>
            <person name="Racz N."/>
            <person name="Riley R."/>
            <person name="Savchenko A."/>
            <person name="Shiryaev A."/>
            <person name="Soop K."/>
            <person name="Spirin V."/>
            <person name="Szebenyi C."/>
            <person name="Tomsovsky M."/>
            <person name="Tulloss R.E."/>
            <person name="Uehling J."/>
            <person name="Grigoriev I.V."/>
            <person name="Vagvolgyi C."/>
            <person name="Papp T."/>
            <person name="Martin F.M."/>
            <person name="Miettinen O."/>
            <person name="Hibbett D.S."/>
            <person name="Nagy L.G."/>
        </authorList>
    </citation>
    <scope>NUCLEOTIDE SEQUENCE [LARGE SCALE GENOMIC DNA]</scope>
    <source>
        <strain evidence="1 2">CBS 962.96</strain>
    </source>
</reference>
<dbReference type="OrthoDB" id="2402896at2759"/>
<proteinExistence type="predicted"/>
<dbReference type="AlphaFoldDB" id="A0A4V4HEC1"/>
<protein>
    <submittedName>
        <fullName evidence="1">Uncharacterized protein</fullName>
    </submittedName>
</protein>
<dbReference type="Proteomes" id="UP000297245">
    <property type="component" value="Unassembled WGS sequence"/>
</dbReference>
<accession>A0A4V4HEC1</accession>
<sequence>MPDDELKLEAAAYSTPAAHIMFSTEFFRGLKFSQVTDVDMPPIARPGVIDSYFFVPTVPISAMATVLRSQDIVFHIDDIQPILSKLEDEYICGNRAVRVRLCGEVSFETFHFSKIRLFALINNFQLAVQAAQRLVHVAPNLSLPQEFLSGFLNLRISDTIAGLIGSSFPLWQLSNFLDETWTVDDSLNALSELLYLR</sequence>
<keyword evidence="2" id="KW-1185">Reference proteome</keyword>
<evidence type="ECO:0000313" key="1">
    <source>
        <dbReference type="EMBL" id="THU90535.1"/>
    </source>
</evidence>
<dbReference type="EMBL" id="ML179332">
    <property type="protein sequence ID" value="THU90535.1"/>
    <property type="molecule type" value="Genomic_DNA"/>
</dbReference>